<gene>
    <name evidence="2" type="ORF">BPSY_2087</name>
</gene>
<dbReference type="STRING" id="218140.BPSY_2087"/>
<dbReference type="Gene3D" id="3.20.20.210">
    <property type="match status" value="1"/>
</dbReference>
<dbReference type="SUPFAM" id="SSF51726">
    <property type="entry name" value="UROD/MetE-like"/>
    <property type="match status" value="1"/>
</dbReference>
<dbReference type="InterPro" id="IPR038071">
    <property type="entry name" value="UROD/MetE-like_sf"/>
</dbReference>
<dbReference type="Proteomes" id="UP000029050">
    <property type="component" value="Unassembled WGS sequence"/>
</dbReference>
<reference evidence="2 3" key="1">
    <citation type="submission" date="2014-03" db="EMBL/GenBank/DDBJ databases">
        <title>Genomics of Bifidobacteria.</title>
        <authorList>
            <person name="Ventura M."/>
            <person name="Milani C."/>
            <person name="Lugli G.A."/>
        </authorList>
    </citation>
    <scope>NUCLEOTIDE SEQUENCE [LARGE SCALE GENOMIC DNA]</scope>
    <source>
        <strain evidence="2 3">LMG 21775</strain>
    </source>
</reference>
<proteinExistence type="predicted"/>
<dbReference type="OrthoDB" id="7375127at2"/>
<dbReference type="GeneID" id="98299191"/>
<dbReference type="PANTHER" id="PTHR47099:SF1">
    <property type="entry name" value="METHYLCOBAMIDE:COM METHYLTRANSFERASE MTBA"/>
    <property type="match status" value="1"/>
</dbReference>
<dbReference type="InterPro" id="IPR052024">
    <property type="entry name" value="Methanogen_methyltrans"/>
</dbReference>
<protein>
    <recommendedName>
        <fullName evidence="1">Uroporphyrinogen decarboxylase (URO-D) domain-containing protein</fullName>
    </recommendedName>
</protein>
<name>A0A087CEH5_9BIFI</name>
<dbReference type="eggNOG" id="COG0407">
    <property type="taxonomic scope" value="Bacteria"/>
</dbReference>
<dbReference type="PANTHER" id="PTHR47099">
    <property type="entry name" value="METHYLCOBAMIDE:COM METHYLTRANSFERASE MTBA"/>
    <property type="match status" value="1"/>
</dbReference>
<dbReference type="Pfam" id="PF01208">
    <property type="entry name" value="URO-D"/>
    <property type="match status" value="1"/>
</dbReference>
<evidence type="ECO:0000313" key="3">
    <source>
        <dbReference type="Proteomes" id="UP000029050"/>
    </source>
</evidence>
<organism evidence="2 3">
    <name type="scientific">Bifidobacterium psychraerophilum</name>
    <dbReference type="NCBI Taxonomy" id="218140"/>
    <lineage>
        <taxon>Bacteria</taxon>
        <taxon>Bacillati</taxon>
        <taxon>Actinomycetota</taxon>
        <taxon>Actinomycetes</taxon>
        <taxon>Bifidobacteriales</taxon>
        <taxon>Bifidobacteriaceae</taxon>
        <taxon>Bifidobacterium</taxon>
    </lineage>
</organism>
<dbReference type="InterPro" id="IPR000257">
    <property type="entry name" value="Uroporphyrinogen_deCOase"/>
</dbReference>
<comment type="caution">
    <text evidence="2">The sequence shown here is derived from an EMBL/GenBank/DDBJ whole genome shotgun (WGS) entry which is preliminary data.</text>
</comment>
<evidence type="ECO:0000313" key="2">
    <source>
        <dbReference type="EMBL" id="KFI81675.1"/>
    </source>
</evidence>
<dbReference type="RefSeq" id="WP_051921935.1">
    <property type="nucleotide sequence ID" value="NZ_BAABVZ010000002.1"/>
</dbReference>
<evidence type="ECO:0000259" key="1">
    <source>
        <dbReference type="Pfam" id="PF01208"/>
    </source>
</evidence>
<dbReference type="GO" id="GO:0004853">
    <property type="term" value="F:uroporphyrinogen decarboxylase activity"/>
    <property type="evidence" value="ECO:0007669"/>
    <property type="project" value="InterPro"/>
</dbReference>
<dbReference type="GO" id="GO:0006779">
    <property type="term" value="P:porphyrin-containing compound biosynthetic process"/>
    <property type="evidence" value="ECO:0007669"/>
    <property type="project" value="InterPro"/>
</dbReference>
<feature type="domain" description="Uroporphyrinogen decarboxylase (URO-D)" evidence="1">
    <location>
        <begin position="5"/>
        <end position="345"/>
    </location>
</feature>
<keyword evidence="3" id="KW-1185">Reference proteome</keyword>
<dbReference type="EMBL" id="JGZI01000010">
    <property type="protein sequence ID" value="KFI81675.1"/>
    <property type="molecule type" value="Genomic_DNA"/>
</dbReference>
<dbReference type="AlphaFoldDB" id="A0A087CEH5"/>
<sequence>MTDWTKLDRLKAVFAGEHADRPPVSAYTHEIAAERTGEDLAKATVAYQRKWDWDWVKLNPRTVHYAEAWGNSYDYDNYPVPGLPIPAQSKASVSDPKDLWNINELDVDSNPFIQEQIKVIRDVKAGAPDTPVFATLYSPVNVLAKIAGIPSWGGTAFGVPGSANTRTFADYINEDRAGVHHALHAIAETLAAYAEAQRKAGADGLVFVIATLTDPSFFSEAEFNEFSRAYDAVALDGASGSLRLVHTCGASSHPEWFQSYPLEGINWDHEDSSNSSIGAPLSKTKVGGVSHLLLAQEPDEQTLQNIRGQVTSAREATDDILVVAPTCSVSSAASDEALSAYKQAAEE</sequence>
<accession>A0A087CEH5</accession>